<feature type="non-terminal residue" evidence="9">
    <location>
        <position position="186"/>
    </location>
</feature>
<dbReference type="EMBL" id="CAJVPS010042724">
    <property type="protein sequence ID" value="CAG8754517.1"/>
    <property type="molecule type" value="Genomic_DNA"/>
</dbReference>
<dbReference type="Proteomes" id="UP000789508">
    <property type="component" value="Unassembled WGS sequence"/>
</dbReference>
<dbReference type="Pfam" id="PF00225">
    <property type="entry name" value="Kinesin"/>
    <property type="match status" value="1"/>
</dbReference>
<keyword evidence="3" id="KW-0547">Nucleotide-binding</keyword>
<dbReference type="GO" id="GO:0007018">
    <property type="term" value="P:microtubule-based movement"/>
    <property type="evidence" value="ECO:0007669"/>
    <property type="project" value="InterPro"/>
</dbReference>
<evidence type="ECO:0000256" key="3">
    <source>
        <dbReference type="ARBA" id="ARBA00022741"/>
    </source>
</evidence>
<keyword evidence="5" id="KW-0175">Coiled coil</keyword>
<comment type="caution">
    <text evidence="6">Lacks conserved residue(s) required for the propagation of feature annotation.</text>
</comment>
<keyword evidence="10" id="KW-1185">Reference proteome</keyword>
<dbReference type="AlphaFoldDB" id="A0A9N9NRT4"/>
<evidence type="ECO:0000256" key="1">
    <source>
        <dbReference type="ARBA" id="ARBA00004496"/>
    </source>
</evidence>
<proteinExistence type="inferred from homology"/>
<accession>A0A9N9NRT4</accession>
<dbReference type="Gene3D" id="3.40.850.10">
    <property type="entry name" value="Kinesin motor domain"/>
    <property type="match status" value="1"/>
</dbReference>
<dbReference type="OrthoDB" id="3176171at2759"/>
<evidence type="ECO:0000256" key="2">
    <source>
        <dbReference type="ARBA" id="ARBA00022490"/>
    </source>
</evidence>
<keyword evidence="2" id="KW-0963">Cytoplasm</keyword>
<protein>
    <submittedName>
        <fullName evidence="9">13058_t:CDS:1</fullName>
    </submittedName>
</protein>
<evidence type="ECO:0000256" key="5">
    <source>
        <dbReference type="ARBA" id="ARBA00023054"/>
    </source>
</evidence>
<name>A0A9N9NRT4_9GLOM</name>
<comment type="subcellular location">
    <subcellularLocation>
        <location evidence="1">Cytoplasm</location>
    </subcellularLocation>
</comment>
<feature type="region of interest" description="Disordered" evidence="7">
    <location>
        <begin position="1"/>
        <end position="28"/>
    </location>
</feature>
<evidence type="ECO:0000256" key="7">
    <source>
        <dbReference type="SAM" id="MobiDB-lite"/>
    </source>
</evidence>
<dbReference type="InterPro" id="IPR027417">
    <property type="entry name" value="P-loop_NTPase"/>
</dbReference>
<reference evidence="9" key="1">
    <citation type="submission" date="2021-06" db="EMBL/GenBank/DDBJ databases">
        <authorList>
            <person name="Kallberg Y."/>
            <person name="Tangrot J."/>
            <person name="Rosling A."/>
        </authorList>
    </citation>
    <scope>NUCLEOTIDE SEQUENCE</scope>
    <source>
        <strain evidence="9">FL130A</strain>
    </source>
</reference>
<evidence type="ECO:0000256" key="6">
    <source>
        <dbReference type="PROSITE-ProRule" id="PRU00283"/>
    </source>
</evidence>
<organism evidence="9 10">
    <name type="scientific">Ambispora leptoticha</name>
    <dbReference type="NCBI Taxonomy" id="144679"/>
    <lineage>
        <taxon>Eukaryota</taxon>
        <taxon>Fungi</taxon>
        <taxon>Fungi incertae sedis</taxon>
        <taxon>Mucoromycota</taxon>
        <taxon>Glomeromycotina</taxon>
        <taxon>Glomeromycetes</taxon>
        <taxon>Archaeosporales</taxon>
        <taxon>Ambisporaceae</taxon>
        <taxon>Ambispora</taxon>
    </lineage>
</organism>
<dbReference type="SMART" id="SM00129">
    <property type="entry name" value="KISc"/>
    <property type="match status" value="1"/>
</dbReference>
<dbReference type="PANTHER" id="PTHR47969">
    <property type="entry name" value="CHROMOSOME-ASSOCIATED KINESIN KIF4A-RELATED"/>
    <property type="match status" value="1"/>
</dbReference>
<dbReference type="GO" id="GO:0051231">
    <property type="term" value="P:spindle elongation"/>
    <property type="evidence" value="ECO:0007669"/>
    <property type="project" value="TreeGrafter"/>
</dbReference>
<dbReference type="PROSITE" id="PS00411">
    <property type="entry name" value="KINESIN_MOTOR_1"/>
    <property type="match status" value="1"/>
</dbReference>
<evidence type="ECO:0000259" key="8">
    <source>
        <dbReference type="PROSITE" id="PS50067"/>
    </source>
</evidence>
<dbReference type="InterPro" id="IPR027640">
    <property type="entry name" value="Kinesin-like_fam"/>
</dbReference>
<evidence type="ECO:0000313" key="10">
    <source>
        <dbReference type="Proteomes" id="UP000789508"/>
    </source>
</evidence>
<comment type="similarity">
    <text evidence="6">Belongs to the TRAFAC class myosin-kinesin ATPase superfamily. Kinesin family.</text>
</comment>
<keyword evidence="4" id="KW-0067">ATP-binding</keyword>
<dbReference type="SUPFAM" id="SSF52540">
    <property type="entry name" value="P-loop containing nucleoside triphosphate hydrolases"/>
    <property type="match status" value="1"/>
</dbReference>
<sequence length="186" mass="20948">QTGSGKTYSMGTALDGSNSSPEHIGESTGMVPRSIHRLFEDLNNRKSKNPSYQFEVFVTFLELYNEDLVDLLNPQNRENVKKGKNDLMIREDSKEIPVNSPKELLEQLQQGSSYRTVASTDMNMVSSRSHAIFSVILKQTRVENIDDDKENCVLASETTSKKKKPKTLTSKITSKFHFVDLAGSER</sequence>
<feature type="compositionally biased region" description="Polar residues" evidence="7">
    <location>
        <begin position="1"/>
        <end position="21"/>
    </location>
</feature>
<dbReference type="InterPro" id="IPR001752">
    <property type="entry name" value="Kinesin_motor_dom"/>
</dbReference>
<dbReference type="GO" id="GO:0005737">
    <property type="term" value="C:cytoplasm"/>
    <property type="evidence" value="ECO:0007669"/>
    <property type="project" value="UniProtKB-SubCell"/>
</dbReference>
<dbReference type="PANTHER" id="PTHR47969:SF15">
    <property type="entry name" value="CHROMOSOME-ASSOCIATED KINESIN KIF4A-RELATED"/>
    <property type="match status" value="1"/>
</dbReference>
<evidence type="ECO:0000256" key="4">
    <source>
        <dbReference type="ARBA" id="ARBA00022840"/>
    </source>
</evidence>
<feature type="non-terminal residue" evidence="9">
    <location>
        <position position="1"/>
    </location>
</feature>
<gene>
    <name evidence="9" type="ORF">ALEPTO_LOCUS13421</name>
</gene>
<dbReference type="GO" id="GO:0008017">
    <property type="term" value="F:microtubule binding"/>
    <property type="evidence" value="ECO:0007669"/>
    <property type="project" value="InterPro"/>
</dbReference>
<dbReference type="GO" id="GO:0005524">
    <property type="term" value="F:ATP binding"/>
    <property type="evidence" value="ECO:0007669"/>
    <property type="project" value="UniProtKB-KW"/>
</dbReference>
<comment type="caution">
    <text evidence="9">The sequence shown here is derived from an EMBL/GenBank/DDBJ whole genome shotgun (WGS) entry which is preliminary data.</text>
</comment>
<feature type="domain" description="Kinesin motor" evidence="8">
    <location>
        <begin position="1"/>
        <end position="186"/>
    </location>
</feature>
<dbReference type="InterPro" id="IPR036961">
    <property type="entry name" value="Kinesin_motor_dom_sf"/>
</dbReference>
<dbReference type="PROSITE" id="PS50067">
    <property type="entry name" value="KINESIN_MOTOR_2"/>
    <property type="match status" value="1"/>
</dbReference>
<evidence type="ECO:0000313" key="9">
    <source>
        <dbReference type="EMBL" id="CAG8754517.1"/>
    </source>
</evidence>
<dbReference type="InterPro" id="IPR019821">
    <property type="entry name" value="Kinesin_motor_CS"/>
</dbReference>
<dbReference type="GO" id="GO:0007052">
    <property type="term" value="P:mitotic spindle organization"/>
    <property type="evidence" value="ECO:0007669"/>
    <property type="project" value="TreeGrafter"/>
</dbReference>
<dbReference type="GO" id="GO:0005875">
    <property type="term" value="C:microtubule associated complex"/>
    <property type="evidence" value="ECO:0007669"/>
    <property type="project" value="TreeGrafter"/>
</dbReference>
<dbReference type="GO" id="GO:0003777">
    <property type="term" value="F:microtubule motor activity"/>
    <property type="evidence" value="ECO:0007669"/>
    <property type="project" value="InterPro"/>
</dbReference>